<organism evidence="2 3">
    <name type="scientific">Saitozyma podzolica</name>
    <dbReference type="NCBI Taxonomy" id="1890683"/>
    <lineage>
        <taxon>Eukaryota</taxon>
        <taxon>Fungi</taxon>
        <taxon>Dikarya</taxon>
        <taxon>Basidiomycota</taxon>
        <taxon>Agaricomycotina</taxon>
        <taxon>Tremellomycetes</taxon>
        <taxon>Tremellales</taxon>
        <taxon>Trimorphomycetaceae</taxon>
        <taxon>Saitozyma</taxon>
    </lineage>
</organism>
<sequence length="458" mass="51218">MRHHVVLIPGFGGFDVLGQIQYYTGITSFVDRWQNDPSGDNLDLRRTVELHYFDNLPTAAVVTRADRLKNYLAKRIARGSFQSCDKLILIGHSTGGLDIRKLLQDLRLHPDEPIPVDNDANAVMASEILHVMSRIVFLSVPQYGTNIANWTISHNLERRIGISLISGFASTVLQVIPGKIIDVLGGFLLAQNLREAIRDAVRESSVILAGNDPVKLANAREAASELRLWLENIDKDFLAIQDLRNTDNVSIPNVDADDDSDDPDDSVSPAHYPPKTRRRETTFWGNKGIKTMSFATLGKDAHPYNAGSPGDTWNPISLWGPYITSIRGCDSTYAAAWLACASGGFDTNTKTDRSLRDIDDSEVKRRMEQWENDGIVNTASMLWPNEEETILVHGDHADIIGHYKLDPAEVVPAQGGARQHDRYDLFVSAEDDGIDKFDDERFEKVWTKIFNFCIKQTD</sequence>
<protein>
    <recommendedName>
        <fullName evidence="4">DUF676 domain-containing protein</fullName>
    </recommendedName>
</protein>
<dbReference type="Proteomes" id="UP000279259">
    <property type="component" value="Unassembled WGS sequence"/>
</dbReference>
<feature type="region of interest" description="Disordered" evidence="1">
    <location>
        <begin position="250"/>
        <end position="280"/>
    </location>
</feature>
<proteinExistence type="predicted"/>
<dbReference type="OrthoDB" id="2588671at2759"/>
<dbReference type="SUPFAM" id="SSF53474">
    <property type="entry name" value="alpha/beta-Hydrolases"/>
    <property type="match status" value="2"/>
</dbReference>
<evidence type="ECO:0000313" key="3">
    <source>
        <dbReference type="Proteomes" id="UP000279259"/>
    </source>
</evidence>
<feature type="compositionally biased region" description="Acidic residues" evidence="1">
    <location>
        <begin position="255"/>
        <end position="265"/>
    </location>
</feature>
<comment type="caution">
    <text evidence="2">The sequence shown here is derived from an EMBL/GenBank/DDBJ whole genome shotgun (WGS) entry which is preliminary data.</text>
</comment>
<gene>
    <name evidence="2" type="ORF">EHS25_002971</name>
</gene>
<evidence type="ECO:0000313" key="2">
    <source>
        <dbReference type="EMBL" id="RSH88743.1"/>
    </source>
</evidence>
<dbReference type="InterPro" id="IPR029058">
    <property type="entry name" value="AB_hydrolase_fold"/>
</dbReference>
<dbReference type="Gene3D" id="3.40.50.1820">
    <property type="entry name" value="alpha/beta hydrolase"/>
    <property type="match status" value="1"/>
</dbReference>
<reference evidence="2 3" key="1">
    <citation type="submission" date="2018-11" db="EMBL/GenBank/DDBJ databases">
        <title>Genome sequence of Saitozyma podzolica DSM 27192.</title>
        <authorList>
            <person name="Aliyu H."/>
            <person name="Gorte O."/>
            <person name="Ochsenreither K."/>
        </authorList>
    </citation>
    <scope>NUCLEOTIDE SEQUENCE [LARGE SCALE GENOMIC DNA]</scope>
    <source>
        <strain evidence="2 3">DSM 27192</strain>
    </source>
</reference>
<dbReference type="AlphaFoldDB" id="A0A427YCF3"/>
<keyword evidence="3" id="KW-1185">Reference proteome</keyword>
<name>A0A427YCF3_9TREE</name>
<dbReference type="EMBL" id="RSCD01000016">
    <property type="protein sequence ID" value="RSH88743.1"/>
    <property type="molecule type" value="Genomic_DNA"/>
</dbReference>
<evidence type="ECO:0008006" key="4">
    <source>
        <dbReference type="Google" id="ProtNLM"/>
    </source>
</evidence>
<evidence type="ECO:0000256" key="1">
    <source>
        <dbReference type="SAM" id="MobiDB-lite"/>
    </source>
</evidence>
<accession>A0A427YCF3</accession>